<feature type="transmembrane region" description="Helical" evidence="1">
    <location>
        <begin position="57"/>
        <end position="76"/>
    </location>
</feature>
<dbReference type="GeneID" id="35768459"/>
<dbReference type="EMBL" id="JAOTML010000005">
    <property type="protein sequence ID" value="MCY3053374.1"/>
    <property type="molecule type" value="Genomic_DNA"/>
</dbReference>
<feature type="transmembrane region" description="Helical" evidence="1">
    <location>
        <begin position="188"/>
        <end position="206"/>
    </location>
</feature>
<dbReference type="Pfam" id="PF04474">
    <property type="entry name" value="DUF554"/>
    <property type="match status" value="1"/>
</dbReference>
<dbReference type="Proteomes" id="UP000594771">
    <property type="component" value="Chromosome"/>
</dbReference>
<proteinExistence type="predicted"/>
<keyword evidence="1" id="KW-0472">Membrane</keyword>
<sequence length="234" mass="24658">MAITGALVNAGLILLAGILGRFFGHFIQDDLAKAINQVLGLSVVLIAIQGALTTKSIIVVILSMVVGVIIGQLMDIDGRLNRWGNRIQSRLAGPDPESQFAEGLVTAVLITCVGAMGIVGAIQSGLYHDHATLFAKSILDFIIVLILGATYGMSPAFASLPILLYEGGIALLAQWLAPYLPEASLNELSAVGSLLVGVIGLSLFGVKDFKVSNMLPATFIPLILVPLFQYLGLY</sequence>
<evidence type="ECO:0000313" key="5">
    <source>
        <dbReference type="Proteomes" id="UP001069145"/>
    </source>
</evidence>
<organism evidence="3 4">
    <name type="scientific">Aerococcus urinae</name>
    <dbReference type="NCBI Taxonomy" id="1376"/>
    <lineage>
        <taxon>Bacteria</taxon>
        <taxon>Bacillati</taxon>
        <taxon>Bacillota</taxon>
        <taxon>Bacilli</taxon>
        <taxon>Lactobacillales</taxon>
        <taxon>Aerococcaceae</taxon>
        <taxon>Aerococcus</taxon>
    </lineage>
</organism>
<feature type="transmembrane region" description="Helical" evidence="1">
    <location>
        <begin position="104"/>
        <end position="127"/>
    </location>
</feature>
<protein>
    <submittedName>
        <fullName evidence="3">DUF554 domain-containing protein</fullName>
    </submittedName>
</protein>
<dbReference type="Proteomes" id="UP001069145">
    <property type="component" value="Unassembled WGS sequence"/>
</dbReference>
<reference evidence="3 4" key="1">
    <citation type="submission" date="2020-12" db="EMBL/GenBank/DDBJ databases">
        <title>FDA dAtabase for Regulatory Grade micrObial Sequences (FDA-ARGOS): Supporting development and validation of Infectious Disease Dx tests.</title>
        <authorList>
            <person name="Sproer C."/>
            <person name="Gronow S."/>
            <person name="Severitt S."/>
            <person name="Schroder I."/>
            <person name="Tallon L."/>
            <person name="Sadzewicz L."/>
            <person name="Zhao X."/>
            <person name="Boylan J."/>
            <person name="Ott S."/>
            <person name="Bowen H."/>
            <person name="Vavikolanu K."/>
            <person name="Mehta A."/>
            <person name="Aluvathingal J."/>
            <person name="Nadendla S."/>
            <person name="Lowell S."/>
            <person name="Myers T."/>
            <person name="Yan Y."/>
            <person name="Sichtig H."/>
        </authorList>
    </citation>
    <scope>NUCLEOTIDE SEQUENCE [LARGE SCALE GENOMIC DNA]</scope>
    <source>
        <strain evidence="3 4">FDAARGOS_911</strain>
    </source>
</reference>
<dbReference type="EMBL" id="CP065662">
    <property type="protein sequence ID" value="QPS01559.1"/>
    <property type="molecule type" value="Genomic_DNA"/>
</dbReference>
<dbReference type="InterPro" id="IPR007563">
    <property type="entry name" value="DUF554"/>
</dbReference>
<dbReference type="AlphaFoldDB" id="A0A0X8FEL8"/>
<gene>
    <name evidence="3" type="ORF">I6G68_00290</name>
    <name evidence="2" type="ORF">ODY43_05140</name>
</gene>
<keyword evidence="1" id="KW-0812">Transmembrane</keyword>
<evidence type="ECO:0000313" key="4">
    <source>
        <dbReference type="Proteomes" id="UP000594771"/>
    </source>
</evidence>
<dbReference type="RefSeq" id="WP_060777620.1">
    <property type="nucleotide sequence ID" value="NZ_CAJHLF010000001.1"/>
</dbReference>
<feature type="transmembrane region" description="Helical" evidence="1">
    <location>
        <begin position="31"/>
        <end position="51"/>
    </location>
</feature>
<keyword evidence="5" id="KW-1185">Reference proteome</keyword>
<evidence type="ECO:0000313" key="3">
    <source>
        <dbReference type="EMBL" id="QPS01559.1"/>
    </source>
</evidence>
<keyword evidence="1" id="KW-1133">Transmembrane helix</keyword>
<dbReference type="PANTHER" id="PTHR36111:SF2">
    <property type="entry name" value="INNER MEMBRANE PROTEIN"/>
    <property type="match status" value="1"/>
</dbReference>
<feature type="transmembrane region" description="Helical" evidence="1">
    <location>
        <begin position="213"/>
        <end position="231"/>
    </location>
</feature>
<dbReference type="PANTHER" id="PTHR36111">
    <property type="entry name" value="INNER MEMBRANE PROTEIN-RELATED"/>
    <property type="match status" value="1"/>
</dbReference>
<dbReference type="OrthoDB" id="9797976at2"/>
<reference evidence="2" key="2">
    <citation type="submission" date="2022-09" db="EMBL/GenBank/DDBJ databases">
        <title>Aerococcus urinae taxonomy study.</title>
        <authorList>
            <person name="Christensen J."/>
            <person name="Senneby E."/>
        </authorList>
    </citation>
    <scope>NUCLEOTIDE SEQUENCE</scope>
    <source>
        <strain evidence="2">NLD-066-U95</strain>
    </source>
</reference>
<evidence type="ECO:0000313" key="2">
    <source>
        <dbReference type="EMBL" id="MCY3053374.1"/>
    </source>
</evidence>
<name>A0A0X8FEL8_9LACT</name>
<evidence type="ECO:0000256" key="1">
    <source>
        <dbReference type="SAM" id="Phobius"/>
    </source>
</evidence>
<dbReference type="KEGG" id="aun:AWM73_00730"/>
<accession>A0A0X8FEL8</accession>
<feature type="transmembrane region" description="Helical" evidence="1">
    <location>
        <begin position="6"/>
        <end position="24"/>
    </location>
</feature>